<dbReference type="SUPFAM" id="SSF48452">
    <property type="entry name" value="TPR-like"/>
    <property type="match status" value="1"/>
</dbReference>
<dbReference type="SUPFAM" id="SSF52540">
    <property type="entry name" value="P-loop containing nucleoside triphosphate hydrolases"/>
    <property type="match status" value="1"/>
</dbReference>
<dbReference type="PANTHER" id="PTHR46082:SF6">
    <property type="entry name" value="AAA+ ATPASE DOMAIN-CONTAINING PROTEIN-RELATED"/>
    <property type="match status" value="1"/>
</dbReference>
<keyword evidence="1" id="KW-0812">Transmembrane</keyword>
<dbReference type="Pfam" id="PF13424">
    <property type="entry name" value="TPR_12"/>
    <property type="match status" value="1"/>
</dbReference>
<evidence type="ECO:0000313" key="3">
    <source>
        <dbReference type="Proteomes" id="UP001303473"/>
    </source>
</evidence>
<dbReference type="Gene3D" id="3.40.50.1820">
    <property type="entry name" value="alpha/beta hydrolase"/>
    <property type="match status" value="1"/>
</dbReference>
<name>A0AAN6S2E4_9PEZI</name>
<dbReference type="Gene3D" id="1.25.40.10">
    <property type="entry name" value="Tetratricopeptide repeat domain"/>
    <property type="match status" value="1"/>
</dbReference>
<dbReference type="InterPro" id="IPR029058">
    <property type="entry name" value="AB_hydrolase_fold"/>
</dbReference>
<reference evidence="3" key="1">
    <citation type="journal article" date="2023" name="Mol. Phylogenet. Evol.">
        <title>Genome-scale phylogeny and comparative genomics of the fungal order Sordariales.</title>
        <authorList>
            <person name="Hensen N."/>
            <person name="Bonometti L."/>
            <person name="Westerberg I."/>
            <person name="Brannstrom I.O."/>
            <person name="Guillou S."/>
            <person name="Cros-Aarteil S."/>
            <person name="Calhoun S."/>
            <person name="Haridas S."/>
            <person name="Kuo A."/>
            <person name="Mondo S."/>
            <person name="Pangilinan J."/>
            <person name="Riley R."/>
            <person name="LaButti K."/>
            <person name="Andreopoulos B."/>
            <person name="Lipzen A."/>
            <person name="Chen C."/>
            <person name="Yan M."/>
            <person name="Daum C."/>
            <person name="Ng V."/>
            <person name="Clum A."/>
            <person name="Steindorff A."/>
            <person name="Ohm R.A."/>
            <person name="Martin F."/>
            <person name="Silar P."/>
            <person name="Natvig D.O."/>
            <person name="Lalanne C."/>
            <person name="Gautier V."/>
            <person name="Ament-Velasquez S.L."/>
            <person name="Kruys A."/>
            <person name="Hutchinson M.I."/>
            <person name="Powell A.J."/>
            <person name="Barry K."/>
            <person name="Miller A.N."/>
            <person name="Grigoriev I.V."/>
            <person name="Debuchy R."/>
            <person name="Gladieux P."/>
            <person name="Hiltunen Thoren M."/>
            <person name="Johannesson H."/>
        </authorList>
    </citation>
    <scope>NUCLEOTIDE SEQUENCE [LARGE SCALE GENOMIC DNA]</scope>
    <source>
        <strain evidence="3">CBS 340.73</strain>
    </source>
</reference>
<dbReference type="InterPro" id="IPR027417">
    <property type="entry name" value="P-loop_NTPase"/>
</dbReference>
<dbReference type="EMBL" id="MU853857">
    <property type="protein sequence ID" value="KAK3937341.1"/>
    <property type="molecule type" value="Genomic_DNA"/>
</dbReference>
<dbReference type="Gene3D" id="3.40.50.300">
    <property type="entry name" value="P-loop containing nucleotide triphosphate hydrolases"/>
    <property type="match status" value="1"/>
</dbReference>
<dbReference type="InterPro" id="IPR011990">
    <property type="entry name" value="TPR-like_helical_dom_sf"/>
</dbReference>
<dbReference type="Proteomes" id="UP001303473">
    <property type="component" value="Unassembled WGS sequence"/>
</dbReference>
<sequence length="945" mass="108048">MAQAEIILSLSVVALSIAFIIYDQVTKRIPTRLVDHQAPRGRYGLVEASTHSLPARAGGVDIIFVHGLGSNPDTTWRATRRAPTPDAREDVRPDGERYVTWVSDFLPEDLPRDDVRLFFYNYDSYWKRDALHTRLFNLGDALLEQIHDKICVAEAERGRALIFVAYSYGGLVVKQALVRAQLANPKLRNIAERTKGILFLGTPHRGSSFSTWGRGVAQALLPLGSNPSLLAELEAFVAIDREDLRVFNFYEQRPTRIFRLWFLQWEKLCVREPSATYEGPRVRNVGLSVDHKGLNKFGSRDESYAILLSKLREIVTSSACPRKHLYTVPLETVPTYTQRDRLWEELEAKLQIRHEKASVPYAAVLYGLGGAGKSQLALKYAEDKRDRYNTILWIDAASEEAVRSSFERCAVAVGLPDHRIKQQESALEDDSAVQAVLRWLRARTEADEEWLVIVDNADDFTWGLQKIMPKGARGSVLVTSQDELSHRLIPQGCEQIRVGDLSPLEGTTLLLQHLGCDPDSVSEEVRTSCSEVAQQLGYLALAIDLAGAYIGNDAVPEQALTQYLKDFKRHRDELLQMDVFRGLRPTEKTVWTVWDTTLQKIAKDHKECRPDLLLTFLAHFKGAVIQDEVFRLAALGTTTIGDALASEIPLDLQQFFPVDREEWDKFRYRQSRDVLLRYSLLKRVDGTWPGVTMHGLVQWRARQTVQTDQMQQQWRWWYTMFIAAACHQIKEEDHQPEFRRHLMVHLPDVSVSEVWDDGRDVEMHELFIRKTLGRAYYDEGWWEEAKKLQVQVMKTSKTKLGPDHPDTLTSINNLASTYRDQGRWEEAKKLQVQVMKTSKTKLGPDHPNTLMSMNNLASTLWKQGRWEEAEKVQVQVMETYKAKLGADHPDTLIHMHNLAFIWKHQGRHTDALALVKSCLQARQRVLGLNHPDTLSSLVFMEEWSG</sequence>
<comment type="caution">
    <text evidence="2">The sequence shown here is derived from an EMBL/GenBank/DDBJ whole genome shotgun (WGS) entry which is preliminary data.</text>
</comment>
<protein>
    <submittedName>
        <fullName evidence="2">Kinesin light chain</fullName>
    </submittedName>
</protein>
<keyword evidence="1" id="KW-1133">Transmembrane helix</keyword>
<keyword evidence="1" id="KW-0472">Membrane</keyword>
<feature type="transmembrane region" description="Helical" evidence="1">
    <location>
        <begin position="6"/>
        <end position="22"/>
    </location>
</feature>
<evidence type="ECO:0000313" key="2">
    <source>
        <dbReference type="EMBL" id="KAK3937341.1"/>
    </source>
</evidence>
<dbReference type="PANTHER" id="PTHR46082">
    <property type="entry name" value="ATP/GTP-BINDING PROTEIN-RELATED"/>
    <property type="match status" value="1"/>
</dbReference>
<accession>A0AAN6S2E4</accession>
<dbReference type="SUPFAM" id="SSF53474">
    <property type="entry name" value="alpha/beta-Hydrolases"/>
    <property type="match status" value="1"/>
</dbReference>
<proteinExistence type="predicted"/>
<gene>
    <name evidence="2" type="ORF">QBC46DRAFT_416440</name>
</gene>
<dbReference type="AlphaFoldDB" id="A0AAN6S2E4"/>
<dbReference type="PRINTS" id="PR00381">
    <property type="entry name" value="KINESINLIGHT"/>
</dbReference>
<dbReference type="InterPro" id="IPR053137">
    <property type="entry name" value="NLR-like"/>
</dbReference>
<keyword evidence="3" id="KW-1185">Reference proteome</keyword>
<organism evidence="2 3">
    <name type="scientific">Diplogelasinospora grovesii</name>
    <dbReference type="NCBI Taxonomy" id="303347"/>
    <lineage>
        <taxon>Eukaryota</taxon>
        <taxon>Fungi</taxon>
        <taxon>Dikarya</taxon>
        <taxon>Ascomycota</taxon>
        <taxon>Pezizomycotina</taxon>
        <taxon>Sordariomycetes</taxon>
        <taxon>Sordariomycetidae</taxon>
        <taxon>Sordariales</taxon>
        <taxon>Diplogelasinosporaceae</taxon>
        <taxon>Diplogelasinospora</taxon>
    </lineage>
</organism>
<dbReference type="Pfam" id="PF13374">
    <property type="entry name" value="TPR_10"/>
    <property type="match status" value="2"/>
</dbReference>
<evidence type="ECO:0000256" key="1">
    <source>
        <dbReference type="SAM" id="Phobius"/>
    </source>
</evidence>